<evidence type="ECO:0000256" key="3">
    <source>
        <dbReference type="ARBA" id="ARBA00047942"/>
    </source>
</evidence>
<keyword evidence="7" id="KW-1185">Reference proteome</keyword>
<dbReference type="RefSeq" id="WP_192568983.1">
    <property type="nucleotide sequence ID" value="NZ_JACZEP010000020.1"/>
</dbReference>
<dbReference type="EC" id="2.1.1.-" evidence="4"/>
<comment type="caution">
    <text evidence="6">The sequence shown here is derived from an EMBL/GenBank/DDBJ whole genome shotgun (WGS) entry which is preliminary data.</text>
</comment>
<evidence type="ECO:0000256" key="2">
    <source>
        <dbReference type="ARBA" id="ARBA00022679"/>
    </source>
</evidence>
<name>A0ABR9GXG9_9HYPH</name>
<dbReference type="Proteomes" id="UP000598227">
    <property type="component" value="Unassembled WGS sequence"/>
</dbReference>
<dbReference type="InterPro" id="IPR029063">
    <property type="entry name" value="SAM-dependent_MTases_sf"/>
</dbReference>
<dbReference type="InterPro" id="IPR001091">
    <property type="entry name" value="RM_Methyltransferase"/>
</dbReference>
<dbReference type="PRINTS" id="PR00508">
    <property type="entry name" value="S21N4MTFRASE"/>
</dbReference>
<proteinExistence type="inferred from homology"/>
<evidence type="ECO:0000313" key="7">
    <source>
        <dbReference type="Proteomes" id="UP000598227"/>
    </source>
</evidence>
<comment type="catalytic activity">
    <reaction evidence="3">
        <text>a 2'-deoxyadenosine in DNA + S-adenosyl-L-methionine = an N(6)-methyl-2'-deoxyadenosine in DNA + S-adenosyl-L-homocysteine + H(+)</text>
        <dbReference type="Rhea" id="RHEA:15197"/>
        <dbReference type="Rhea" id="RHEA-COMP:12418"/>
        <dbReference type="Rhea" id="RHEA-COMP:12419"/>
        <dbReference type="ChEBI" id="CHEBI:15378"/>
        <dbReference type="ChEBI" id="CHEBI:57856"/>
        <dbReference type="ChEBI" id="CHEBI:59789"/>
        <dbReference type="ChEBI" id="CHEBI:90615"/>
        <dbReference type="ChEBI" id="CHEBI:90616"/>
        <dbReference type="EC" id="2.1.1.72"/>
    </reaction>
</comment>
<evidence type="ECO:0000256" key="4">
    <source>
        <dbReference type="RuleBase" id="RU362026"/>
    </source>
</evidence>
<evidence type="ECO:0000313" key="6">
    <source>
        <dbReference type="EMBL" id="MBE1208379.1"/>
    </source>
</evidence>
<dbReference type="Gene3D" id="3.40.50.150">
    <property type="entry name" value="Vaccinia Virus protein VP39"/>
    <property type="match status" value="1"/>
</dbReference>
<organism evidence="6 7">
    <name type="scientific">Aminobacter carboxidus</name>
    <dbReference type="NCBI Taxonomy" id="376165"/>
    <lineage>
        <taxon>Bacteria</taxon>
        <taxon>Pseudomonadati</taxon>
        <taxon>Pseudomonadota</taxon>
        <taxon>Alphaproteobacteria</taxon>
        <taxon>Hyphomicrobiales</taxon>
        <taxon>Phyllobacteriaceae</taxon>
        <taxon>Aminobacter</taxon>
    </lineage>
</organism>
<dbReference type="EMBL" id="JACZEP010000020">
    <property type="protein sequence ID" value="MBE1208379.1"/>
    <property type="molecule type" value="Genomic_DNA"/>
</dbReference>
<comment type="similarity">
    <text evidence="4">Belongs to the N(4)/N(6)-methyltransferase family.</text>
</comment>
<dbReference type="InterPro" id="IPR002941">
    <property type="entry name" value="DNA_methylase_N4/N6"/>
</dbReference>
<protein>
    <recommendedName>
        <fullName evidence="4">Methyltransferase</fullName>
        <ecNumber evidence="4">2.1.1.-</ecNumber>
    </recommendedName>
</protein>
<feature type="domain" description="DNA methylase N-4/N-6" evidence="5">
    <location>
        <begin position="31"/>
        <end position="271"/>
    </location>
</feature>
<keyword evidence="1" id="KW-0489">Methyltransferase</keyword>
<keyword evidence="2" id="KW-0808">Transferase</keyword>
<reference evidence="6 7" key="1">
    <citation type="submission" date="2020-09" db="EMBL/GenBank/DDBJ databases">
        <title>Draft Genome Sequence of Aminobacter carboxidus type strain DSM 1086, a soil Gram-negative carboxydobacterium.</title>
        <authorList>
            <person name="Turrini P."/>
            <person name="Tescari M."/>
            <person name="Artuso I."/>
            <person name="Lugli G.A."/>
            <person name="Frangipani E."/>
            <person name="Ventura M."/>
            <person name="Visca P."/>
        </authorList>
    </citation>
    <scope>NUCLEOTIDE SEQUENCE [LARGE SCALE GENOMIC DNA]</scope>
    <source>
        <strain evidence="6 7">DSM 1086</strain>
    </source>
</reference>
<evidence type="ECO:0000259" key="5">
    <source>
        <dbReference type="Pfam" id="PF01555"/>
    </source>
</evidence>
<gene>
    <name evidence="6" type="ORF">IHE39_29225</name>
</gene>
<dbReference type="SUPFAM" id="SSF53335">
    <property type="entry name" value="S-adenosyl-L-methionine-dependent methyltransferases"/>
    <property type="match status" value="1"/>
</dbReference>
<accession>A0ABR9GXG9</accession>
<evidence type="ECO:0000256" key="1">
    <source>
        <dbReference type="ARBA" id="ARBA00022603"/>
    </source>
</evidence>
<dbReference type="Pfam" id="PF01555">
    <property type="entry name" value="N6_N4_Mtase"/>
    <property type="match status" value="1"/>
</dbReference>
<sequence length="314" mass="35738">MDGRLKNEATAEFLHGDAIEQLYVVPSGSCSLVVSSPPYNIRKLYERNDRRTYDEYISWQREVAKETVAKLTPDGSLCWQVGTYVSDGEIFPLDIPFVEIFRSLGLKLRNRIIWRYNFGLNADRRFSGRYETLLWFTKSDDYYFNLDPVRIPQLYPGKRHGASKGAKAGLPSGNPLGKNPSDYWEFLAENDFKENPVWDIPNVKSRHPERTDHPCQFPVELVERCVLALTRPGDTILDPFVGTGATAIAALKHQRNAIGVDREFSYLEIARKRLAELAEGILPLRPLGKPVRRPKATEKVAKVPDEWRMAAAAE</sequence>